<protein>
    <submittedName>
        <fullName evidence="3">Uncharacterized protein</fullName>
    </submittedName>
</protein>
<name>A0ABP0PBZ7_9DINO</name>
<sequence>MADGKPLDRLAKSSCEVPAPPEAKKKKKSKGKKGFNEEEDLERQKHDLGLLFNNPADRAKVRKKRASEITQDLQLEPEVQEILETLRSDPAWREEGEAEGQAGHLQLQEAVKLLSAQLSERARQVTAAEEASGGLRKKLELMSSERQQLEREKAEAVQKMEEMELEMLKKKQEDGKDKHSASGAPDLEKLLKDALVHGAKLSRAKKDLEEQRLELRAEVQHLQRRVATLSEDQAQHLQQKARQKERLEKLKAKIEQKQEEVDELETAVEDAEERADQLETRMAEYLHRQTSGANAVLEAHLAHVVKGGQQLQAKVEEQEEIIEVLRRLLQDHKDFIREQLGSELRLPEGAGQGDVEVVTRM</sequence>
<organism evidence="3 4">
    <name type="scientific">Durusdinium trenchii</name>
    <dbReference type="NCBI Taxonomy" id="1381693"/>
    <lineage>
        <taxon>Eukaryota</taxon>
        <taxon>Sar</taxon>
        <taxon>Alveolata</taxon>
        <taxon>Dinophyceae</taxon>
        <taxon>Suessiales</taxon>
        <taxon>Symbiodiniaceae</taxon>
        <taxon>Durusdinium</taxon>
    </lineage>
</organism>
<feature type="region of interest" description="Disordered" evidence="2">
    <location>
        <begin position="1"/>
        <end position="53"/>
    </location>
</feature>
<evidence type="ECO:0000313" key="3">
    <source>
        <dbReference type="EMBL" id="CAK9073128.1"/>
    </source>
</evidence>
<dbReference type="EMBL" id="CAXAMN010022840">
    <property type="protein sequence ID" value="CAK9073128.1"/>
    <property type="molecule type" value="Genomic_DNA"/>
</dbReference>
<reference evidence="3 4" key="1">
    <citation type="submission" date="2024-02" db="EMBL/GenBank/DDBJ databases">
        <authorList>
            <person name="Chen Y."/>
            <person name="Shah S."/>
            <person name="Dougan E. K."/>
            <person name="Thang M."/>
            <person name="Chan C."/>
        </authorList>
    </citation>
    <scope>NUCLEOTIDE SEQUENCE [LARGE SCALE GENOMIC DNA]</scope>
</reference>
<gene>
    <name evidence="3" type="ORF">CCMP2556_LOCUS35985</name>
</gene>
<comment type="caution">
    <text evidence="3">The sequence shown here is derived from an EMBL/GenBank/DDBJ whole genome shotgun (WGS) entry which is preliminary data.</text>
</comment>
<dbReference type="Proteomes" id="UP001642484">
    <property type="component" value="Unassembled WGS sequence"/>
</dbReference>
<feature type="compositionally biased region" description="Basic residues" evidence="2">
    <location>
        <begin position="24"/>
        <end position="33"/>
    </location>
</feature>
<evidence type="ECO:0000313" key="4">
    <source>
        <dbReference type="Proteomes" id="UP001642484"/>
    </source>
</evidence>
<feature type="coiled-coil region" evidence="1">
    <location>
        <begin position="198"/>
        <end position="328"/>
    </location>
</feature>
<proteinExistence type="predicted"/>
<feature type="compositionally biased region" description="Basic and acidic residues" evidence="2">
    <location>
        <begin position="1"/>
        <end position="11"/>
    </location>
</feature>
<keyword evidence="1" id="KW-0175">Coiled coil</keyword>
<feature type="region of interest" description="Disordered" evidence="2">
    <location>
        <begin position="127"/>
        <end position="155"/>
    </location>
</feature>
<evidence type="ECO:0000256" key="2">
    <source>
        <dbReference type="SAM" id="MobiDB-lite"/>
    </source>
</evidence>
<keyword evidence="4" id="KW-1185">Reference proteome</keyword>
<accession>A0ABP0PBZ7</accession>
<evidence type="ECO:0000256" key="1">
    <source>
        <dbReference type="SAM" id="Coils"/>
    </source>
</evidence>